<feature type="region of interest" description="Disordered" evidence="1">
    <location>
        <begin position="1"/>
        <end position="21"/>
    </location>
</feature>
<dbReference type="Pfam" id="PF21848">
    <property type="entry name" value="DUF6907"/>
    <property type="match status" value="1"/>
</dbReference>
<dbReference type="EMBL" id="JBFPJR010000021">
    <property type="protein sequence ID" value="MEX0428455.1"/>
    <property type="molecule type" value="Genomic_DNA"/>
</dbReference>
<accession>A0ABV3T2I8</accession>
<proteinExistence type="predicted"/>
<evidence type="ECO:0000313" key="2">
    <source>
        <dbReference type="EMBL" id="MEX0428455.1"/>
    </source>
</evidence>
<keyword evidence="3" id="KW-1185">Reference proteome</keyword>
<dbReference type="Proteomes" id="UP001556631">
    <property type="component" value="Unassembled WGS sequence"/>
</dbReference>
<evidence type="ECO:0000313" key="3">
    <source>
        <dbReference type="Proteomes" id="UP001556631"/>
    </source>
</evidence>
<sequence>MNRPEDRPADEKAQPSWQRTPCPQWCARVHEEGDHPEDRYHQSEPTFFPAIVSTHATTPIMDSFEGIDMLARVCQYVDDVVAWVAIEPAERREPRLVLTVESAQLLERGLAAQLARHSES</sequence>
<protein>
    <submittedName>
        <fullName evidence="2">Uncharacterized protein</fullName>
    </submittedName>
</protein>
<organism evidence="2 3">
    <name type="scientific">Nocardioides eburneus</name>
    <dbReference type="NCBI Taxonomy" id="3231482"/>
    <lineage>
        <taxon>Bacteria</taxon>
        <taxon>Bacillati</taxon>
        <taxon>Actinomycetota</taxon>
        <taxon>Actinomycetes</taxon>
        <taxon>Propionibacteriales</taxon>
        <taxon>Nocardioidaceae</taxon>
        <taxon>Nocardioides</taxon>
    </lineage>
</organism>
<dbReference type="RefSeq" id="WP_367994427.1">
    <property type="nucleotide sequence ID" value="NZ_JBFPJR010000021.1"/>
</dbReference>
<feature type="compositionally biased region" description="Basic and acidic residues" evidence="1">
    <location>
        <begin position="1"/>
        <end position="13"/>
    </location>
</feature>
<reference evidence="2 3" key="1">
    <citation type="submission" date="2024-07" db="EMBL/GenBank/DDBJ databases">
        <authorList>
            <person name="Lee S."/>
            <person name="Kang M."/>
        </authorList>
    </citation>
    <scope>NUCLEOTIDE SEQUENCE [LARGE SCALE GENOMIC DNA]</scope>
    <source>
        <strain evidence="2 3">DS6</strain>
    </source>
</reference>
<gene>
    <name evidence="2" type="ORF">AB3X52_12560</name>
</gene>
<comment type="caution">
    <text evidence="2">The sequence shown here is derived from an EMBL/GenBank/DDBJ whole genome shotgun (WGS) entry which is preliminary data.</text>
</comment>
<dbReference type="InterPro" id="IPR054202">
    <property type="entry name" value="DUF6907"/>
</dbReference>
<evidence type="ECO:0000256" key="1">
    <source>
        <dbReference type="SAM" id="MobiDB-lite"/>
    </source>
</evidence>
<name>A0ABV3T2I8_9ACTN</name>